<evidence type="ECO:0000259" key="6">
    <source>
        <dbReference type="Pfam" id="PF12698"/>
    </source>
</evidence>
<organism evidence="7 8">
    <name type="scientific">Enterococcus silesiacus</name>
    <dbReference type="NCBI Taxonomy" id="332949"/>
    <lineage>
        <taxon>Bacteria</taxon>
        <taxon>Bacillati</taxon>
        <taxon>Bacillota</taxon>
        <taxon>Bacilli</taxon>
        <taxon>Lactobacillales</taxon>
        <taxon>Enterococcaceae</taxon>
        <taxon>Enterococcus</taxon>
    </lineage>
</organism>
<dbReference type="PANTHER" id="PTHR43027:SF1">
    <property type="entry name" value="DOXORUBICIN RESISTANCE ABC TRANSPORTER PERMEASE PROTEIN DRRC-RELATED"/>
    <property type="match status" value="1"/>
</dbReference>
<gene>
    <name evidence="7" type="ORF">ATZ33_00160</name>
</gene>
<dbReference type="EMBL" id="CP013614">
    <property type="protein sequence ID" value="ALR99850.1"/>
    <property type="molecule type" value="Genomic_DNA"/>
</dbReference>
<sequence>MISIIKNDWLRTKNSIARIGIMFVLILAVIILSFVLSNRTAVVATVAVVGEKNEVTIQSKQLNIIYVDQKPLKSELVKGSYDAIVSTDGLKGYTIETIKGENFKSQLTDVLEDSINSTDLSSNTKDSLGVTLLSYLLMFLMMASLTNMMLFSEEKEKHLLERIVTAPISFVRILIGHSLFAFLLIFLPTLCFIFGVNVVFQKEFGMSYWQLSLLLLFVCLFATSFSLLIAAIFKEGDKANMFGSLLIIITTMLSGSFFSFEGGNLWLEKIIQVMPQKRFILLFKDIEIGKDLSTVIPNTVYIGLLIVLFYVLAIFKTKRDYKLN</sequence>
<evidence type="ECO:0000256" key="4">
    <source>
        <dbReference type="ARBA" id="ARBA00023136"/>
    </source>
</evidence>
<dbReference type="PANTHER" id="PTHR43027">
    <property type="entry name" value="DOXORUBICIN RESISTANCE ABC TRANSPORTER PERMEASE PROTEIN DRRC-RELATED"/>
    <property type="match status" value="1"/>
</dbReference>
<comment type="subcellular location">
    <subcellularLocation>
        <location evidence="1">Membrane</location>
        <topology evidence="1">Multi-pass membrane protein</topology>
    </subcellularLocation>
</comment>
<keyword evidence="8" id="KW-1185">Reference proteome</keyword>
<feature type="transmembrane region" description="Helical" evidence="5">
    <location>
        <begin position="295"/>
        <end position="315"/>
    </location>
</feature>
<evidence type="ECO:0000313" key="8">
    <source>
        <dbReference type="Proteomes" id="UP000065511"/>
    </source>
</evidence>
<name>A0ABM5W449_9ENTE</name>
<keyword evidence="3 5" id="KW-1133">Transmembrane helix</keyword>
<dbReference type="InterPro" id="IPR052902">
    <property type="entry name" value="ABC-2_transporter"/>
</dbReference>
<accession>A0ABM5W449</accession>
<dbReference type="Proteomes" id="UP000065511">
    <property type="component" value="Chromosome"/>
</dbReference>
<feature type="transmembrane region" description="Helical" evidence="5">
    <location>
        <begin position="173"/>
        <end position="196"/>
    </location>
</feature>
<feature type="transmembrane region" description="Helical" evidence="5">
    <location>
        <begin position="16"/>
        <end position="36"/>
    </location>
</feature>
<evidence type="ECO:0000256" key="1">
    <source>
        <dbReference type="ARBA" id="ARBA00004141"/>
    </source>
</evidence>
<feature type="domain" description="ABC-2 type transporter transmembrane" evidence="6">
    <location>
        <begin position="59"/>
        <end position="315"/>
    </location>
</feature>
<evidence type="ECO:0000256" key="2">
    <source>
        <dbReference type="ARBA" id="ARBA00022692"/>
    </source>
</evidence>
<proteinExistence type="predicted"/>
<evidence type="ECO:0000313" key="7">
    <source>
        <dbReference type="EMBL" id="ALR99850.1"/>
    </source>
</evidence>
<reference evidence="7 8" key="1">
    <citation type="submission" date="2015-12" db="EMBL/GenBank/DDBJ databases">
        <authorList>
            <person name="Lauer A."/>
            <person name="Humrighouse B."/>
            <person name="Loparev V."/>
            <person name="Shewmaker P.L."/>
            <person name="Whitney A.M."/>
            <person name="McLaughlin R.W."/>
        </authorList>
    </citation>
    <scope>NUCLEOTIDE SEQUENCE [LARGE SCALE GENOMIC DNA]</scope>
    <source>
        <strain evidence="7 8">LMG 23085</strain>
    </source>
</reference>
<feature type="transmembrane region" description="Helical" evidence="5">
    <location>
        <begin position="208"/>
        <end position="233"/>
    </location>
</feature>
<protein>
    <recommendedName>
        <fullName evidence="6">ABC-2 type transporter transmembrane domain-containing protein</fullName>
    </recommendedName>
</protein>
<feature type="transmembrane region" description="Helical" evidence="5">
    <location>
        <begin position="132"/>
        <end position="152"/>
    </location>
</feature>
<feature type="transmembrane region" description="Helical" evidence="5">
    <location>
        <begin position="240"/>
        <end position="260"/>
    </location>
</feature>
<keyword evidence="2 5" id="KW-0812">Transmembrane</keyword>
<evidence type="ECO:0000256" key="3">
    <source>
        <dbReference type="ARBA" id="ARBA00022989"/>
    </source>
</evidence>
<keyword evidence="4 5" id="KW-0472">Membrane</keyword>
<dbReference type="InterPro" id="IPR013525">
    <property type="entry name" value="ABC2_TM"/>
</dbReference>
<dbReference type="Pfam" id="PF12698">
    <property type="entry name" value="ABC2_membrane_3"/>
    <property type="match status" value="1"/>
</dbReference>
<dbReference type="RefSeq" id="WP_071876834.1">
    <property type="nucleotide sequence ID" value="NZ_JXLC01000004.1"/>
</dbReference>
<evidence type="ECO:0000256" key="5">
    <source>
        <dbReference type="SAM" id="Phobius"/>
    </source>
</evidence>